<organism evidence="2">
    <name type="scientific">Clostridium symbiosum</name>
    <name type="common">Bacteroides symbiosus</name>
    <dbReference type="NCBI Taxonomy" id="1512"/>
    <lineage>
        <taxon>Bacteria</taxon>
        <taxon>Bacillati</taxon>
        <taxon>Bacillota</taxon>
        <taxon>Clostridia</taxon>
        <taxon>Lachnospirales</taxon>
        <taxon>Lachnospiraceae</taxon>
        <taxon>Otoolea</taxon>
    </lineage>
</organism>
<dbReference type="EMBL" id="CACRUA010000022">
    <property type="protein sequence ID" value="VYU26935.1"/>
    <property type="molecule type" value="Genomic_DNA"/>
</dbReference>
<dbReference type="AlphaFoldDB" id="A0A6N3DF40"/>
<sequence length="282" mass="31777">MAVLRKAHKSNFTVIDNQVFKSNLSLKARGLLSTTLSLPDNWHFTEAGLVSILPKDGRDSLRAAIKELETERFLMREQMRDENGKLGDYVWTFCDYPQVENQPQQNIETQVDYVRQVENPVSENPTSVNPTLDSPTSVNHTQLNTKQSNTDGKRKKGASTDGYATAPAKAAPEKKGTYGCYGNVKLSDTDLSKLKAEFPADWQERIDRLSTYMDSSGKSYKNHLATIRNWARRDAERGMTPKAQVQAQSTAPARPEMSIDDIMEKHGVDYMTAMEMHFDGTY</sequence>
<feature type="region of interest" description="Disordered" evidence="1">
    <location>
        <begin position="121"/>
        <end position="174"/>
    </location>
</feature>
<evidence type="ECO:0008006" key="3">
    <source>
        <dbReference type="Google" id="ProtNLM"/>
    </source>
</evidence>
<name>A0A6N3DF40_CLOSY</name>
<reference evidence="2" key="1">
    <citation type="submission" date="2019-11" db="EMBL/GenBank/DDBJ databases">
        <authorList>
            <person name="Feng L."/>
        </authorList>
    </citation>
    <scope>NUCLEOTIDE SEQUENCE</scope>
    <source>
        <strain evidence="2">CsymbiosumLFYP84</strain>
    </source>
</reference>
<evidence type="ECO:0000313" key="2">
    <source>
        <dbReference type="EMBL" id="VYU26935.1"/>
    </source>
</evidence>
<dbReference type="RefSeq" id="WP_156684505.1">
    <property type="nucleotide sequence ID" value="NZ_CACRUA010000022.1"/>
</dbReference>
<feature type="compositionally biased region" description="Polar residues" evidence="1">
    <location>
        <begin position="121"/>
        <end position="150"/>
    </location>
</feature>
<protein>
    <recommendedName>
        <fullName evidence="3">Helix-turn-helix domain-containing protein</fullName>
    </recommendedName>
</protein>
<gene>
    <name evidence="2" type="ORF">CSLFYP84_01741</name>
</gene>
<evidence type="ECO:0000256" key="1">
    <source>
        <dbReference type="SAM" id="MobiDB-lite"/>
    </source>
</evidence>
<proteinExistence type="predicted"/>
<accession>A0A6N3DF40</accession>